<dbReference type="GO" id="GO:0016791">
    <property type="term" value="F:phosphatase activity"/>
    <property type="evidence" value="ECO:0007669"/>
    <property type="project" value="UniProtKB-ARBA"/>
</dbReference>
<dbReference type="Gene3D" id="3.30.1240.10">
    <property type="match status" value="1"/>
</dbReference>
<name>A0AAW9W9K8_9FIRM</name>
<organism evidence="1 2">
    <name type="scientific">Hungatella hathewayi</name>
    <dbReference type="NCBI Taxonomy" id="154046"/>
    <lineage>
        <taxon>Bacteria</taxon>
        <taxon>Bacillati</taxon>
        <taxon>Bacillota</taxon>
        <taxon>Clostridia</taxon>
        <taxon>Lachnospirales</taxon>
        <taxon>Lachnospiraceae</taxon>
        <taxon>Hungatella</taxon>
    </lineage>
</organism>
<keyword evidence="1" id="KW-0378">Hydrolase</keyword>
<gene>
    <name evidence="1" type="ORF">GNE07_00620</name>
</gene>
<dbReference type="Proteomes" id="UP000434223">
    <property type="component" value="Unassembled WGS sequence"/>
</dbReference>
<dbReference type="GO" id="GO:0000287">
    <property type="term" value="F:magnesium ion binding"/>
    <property type="evidence" value="ECO:0007669"/>
    <property type="project" value="TreeGrafter"/>
</dbReference>
<evidence type="ECO:0000313" key="1">
    <source>
        <dbReference type="EMBL" id="MUB61582.1"/>
    </source>
</evidence>
<dbReference type="PANTHER" id="PTHR10000">
    <property type="entry name" value="PHOSPHOSERINE PHOSPHATASE"/>
    <property type="match status" value="1"/>
</dbReference>
<comment type="caution">
    <text evidence="1">The sequence shown here is derived from an EMBL/GenBank/DDBJ whole genome shotgun (WGS) entry which is preliminary data.</text>
</comment>
<dbReference type="RefSeq" id="WP_055648839.1">
    <property type="nucleotide sequence ID" value="NZ_CZAZ01000001.1"/>
</dbReference>
<dbReference type="SFLD" id="SFLDG01140">
    <property type="entry name" value="C2.B:_Phosphomannomutase_and_P"/>
    <property type="match status" value="1"/>
</dbReference>
<dbReference type="SFLD" id="SFLDS00003">
    <property type="entry name" value="Haloacid_Dehalogenase"/>
    <property type="match status" value="1"/>
</dbReference>
<dbReference type="InterPro" id="IPR023214">
    <property type="entry name" value="HAD_sf"/>
</dbReference>
<evidence type="ECO:0000313" key="2">
    <source>
        <dbReference type="Proteomes" id="UP000434223"/>
    </source>
</evidence>
<reference evidence="1 2" key="1">
    <citation type="submission" date="2019-09" db="EMBL/GenBank/DDBJ databases">
        <title>Draft genome sequencing of Hungatella hathewayi 123Y-2.</title>
        <authorList>
            <person name="Lv Q."/>
            <person name="Li S."/>
        </authorList>
    </citation>
    <scope>NUCLEOTIDE SEQUENCE [LARGE SCALE GENOMIC DNA]</scope>
    <source>
        <strain evidence="1 2">123Y-2</strain>
    </source>
</reference>
<dbReference type="GO" id="GO:0005829">
    <property type="term" value="C:cytosol"/>
    <property type="evidence" value="ECO:0007669"/>
    <property type="project" value="TreeGrafter"/>
</dbReference>
<dbReference type="AlphaFoldDB" id="A0AAW9W9K8"/>
<dbReference type="Pfam" id="PF08282">
    <property type="entry name" value="Hydrolase_3"/>
    <property type="match status" value="1"/>
</dbReference>
<sequence>MIKLVVSDIDGTIIEGREPFPEILTKAVKRLADCGIDFTFASGRLPCRIEPYMEMLGVKAPVIACNGTLLYDGKRVISSHRFRLGLLHPMIDKALERDMTVLYAVEGTEYCIQETEVVKRKRRERGAYHEIRKIQETEWESLLVDKVNIMDERERIGDLEDEVCVLRKEVSVTHYGQQGLEIVKAGYSKATGLREIAEYLGIELSEIMTVGDNENDNDFLRISGIGVAVANAEPETKKCADYVTAAAGAAGVVEAINRFCL</sequence>
<dbReference type="InterPro" id="IPR006379">
    <property type="entry name" value="HAD-SF_hydro_IIB"/>
</dbReference>
<dbReference type="SUPFAM" id="SSF56784">
    <property type="entry name" value="HAD-like"/>
    <property type="match status" value="1"/>
</dbReference>
<dbReference type="PANTHER" id="PTHR10000:SF8">
    <property type="entry name" value="HAD SUPERFAMILY HYDROLASE-LIKE, TYPE 3"/>
    <property type="match status" value="1"/>
</dbReference>
<dbReference type="InterPro" id="IPR036412">
    <property type="entry name" value="HAD-like_sf"/>
</dbReference>
<dbReference type="NCBIfam" id="TIGR00099">
    <property type="entry name" value="Cof-subfamily"/>
    <property type="match status" value="1"/>
</dbReference>
<dbReference type="NCBIfam" id="TIGR01484">
    <property type="entry name" value="HAD-SF-IIB"/>
    <property type="match status" value="1"/>
</dbReference>
<dbReference type="InterPro" id="IPR000150">
    <property type="entry name" value="Cof"/>
</dbReference>
<dbReference type="EMBL" id="WNME01000001">
    <property type="protein sequence ID" value="MUB61582.1"/>
    <property type="molecule type" value="Genomic_DNA"/>
</dbReference>
<accession>A0AAW9W9K8</accession>
<protein>
    <submittedName>
        <fullName evidence="1">Cof-type HAD-IIB family hydrolase</fullName>
    </submittedName>
</protein>
<dbReference type="Gene3D" id="3.40.50.1000">
    <property type="entry name" value="HAD superfamily/HAD-like"/>
    <property type="match status" value="1"/>
</dbReference>
<proteinExistence type="predicted"/>